<comment type="catalytic activity">
    <reaction evidence="1">
        <text>a 1,2-diacyl-sn-glycero-3-phospho-(1D-myo-inositol) + ATP = a 1,2-diacyl-sn-glycero-3-phospho-(1D-myo-inositol 4-phosphate) + ADP + H(+)</text>
        <dbReference type="Rhea" id="RHEA:19877"/>
        <dbReference type="ChEBI" id="CHEBI:15378"/>
        <dbReference type="ChEBI" id="CHEBI:30616"/>
        <dbReference type="ChEBI" id="CHEBI:57880"/>
        <dbReference type="ChEBI" id="CHEBI:58178"/>
        <dbReference type="ChEBI" id="CHEBI:456216"/>
        <dbReference type="EC" id="2.7.1.67"/>
    </reaction>
</comment>
<dbReference type="InterPro" id="IPR000403">
    <property type="entry name" value="PI3/4_kinase_cat_dom"/>
</dbReference>
<dbReference type="GO" id="GO:0046854">
    <property type="term" value="P:phosphatidylinositol phosphate biosynthetic process"/>
    <property type="evidence" value="ECO:0007669"/>
    <property type="project" value="InterPro"/>
</dbReference>
<dbReference type="InterPro" id="IPR011009">
    <property type="entry name" value="Kinase-like_dom_sf"/>
</dbReference>
<keyword evidence="7" id="KW-0067">ATP-binding</keyword>
<dbReference type="Pfam" id="PF11522">
    <property type="entry name" value="Pik1"/>
    <property type="match status" value="1"/>
</dbReference>
<dbReference type="InterPro" id="IPR036940">
    <property type="entry name" value="PI3/4_kinase_cat_sf"/>
</dbReference>
<dbReference type="InterPro" id="IPR042236">
    <property type="entry name" value="PI3K_accessory_sf"/>
</dbReference>
<evidence type="ECO:0000256" key="1">
    <source>
        <dbReference type="ARBA" id="ARBA00001686"/>
    </source>
</evidence>
<accession>A0A3Q9FEU9</accession>
<keyword evidence="7" id="KW-0547">Nucleotide-binding</keyword>
<dbReference type="AlphaFoldDB" id="A0A3Q9FEU9"/>
<dbReference type="Gene3D" id="1.10.1070.11">
    <property type="entry name" value="Phosphatidylinositol 3-/4-kinase, catalytic domain"/>
    <property type="match status" value="1"/>
</dbReference>
<dbReference type="EMBL" id="MH707287">
    <property type="protein sequence ID" value="AZQ56733.1"/>
    <property type="molecule type" value="Genomic_DNA"/>
</dbReference>
<dbReference type="GO" id="GO:0048015">
    <property type="term" value="P:phosphatidylinositol-mediated signaling"/>
    <property type="evidence" value="ECO:0007669"/>
    <property type="project" value="TreeGrafter"/>
</dbReference>
<evidence type="ECO:0000313" key="13">
    <source>
        <dbReference type="EMBL" id="AZQ56733.1"/>
    </source>
</evidence>
<feature type="region of interest" description="Disordered" evidence="10">
    <location>
        <begin position="328"/>
        <end position="350"/>
    </location>
</feature>
<organism evidence="13">
    <name type="scientific">Suhomyces bokatorum</name>
    <dbReference type="NCBI Taxonomy" id="246048"/>
    <lineage>
        <taxon>Eukaryota</taxon>
        <taxon>Fungi</taxon>
        <taxon>Dikarya</taxon>
        <taxon>Ascomycota</taxon>
        <taxon>Saccharomycotina</taxon>
        <taxon>Pichiomycetes</taxon>
        <taxon>Debaryomycetaceae</taxon>
        <taxon>Suhomyces</taxon>
    </lineage>
</organism>
<dbReference type="PROSITE" id="PS50290">
    <property type="entry name" value="PI3_4_KINASE_3"/>
    <property type="match status" value="1"/>
</dbReference>
<name>A0A3Q9FEU9_9ASCO</name>
<dbReference type="SMART" id="SM00146">
    <property type="entry name" value="PI3Kc"/>
    <property type="match status" value="1"/>
</dbReference>
<dbReference type="FunFam" id="3.30.1010.10:FF:000021">
    <property type="entry name" value="Phosphatidylinositol 4-kinase"/>
    <property type="match status" value="1"/>
</dbReference>
<dbReference type="PROSITE" id="PS51545">
    <property type="entry name" value="PIK_HELICAL"/>
    <property type="match status" value="1"/>
</dbReference>
<dbReference type="InterPro" id="IPR001263">
    <property type="entry name" value="PI3K_accessory_dom"/>
</dbReference>
<feature type="domain" description="PI3K/PI4K catalytic" evidence="11">
    <location>
        <begin position="668"/>
        <end position="949"/>
    </location>
</feature>
<dbReference type="InterPro" id="IPR015433">
    <property type="entry name" value="PI3/4_kinase"/>
</dbReference>
<dbReference type="SUPFAM" id="SSF56112">
    <property type="entry name" value="Protein kinase-like (PK-like)"/>
    <property type="match status" value="1"/>
</dbReference>
<evidence type="ECO:0000256" key="10">
    <source>
        <dbReference type="SAM" id="MobiDB-lite"/>
    </source>
</evidence>
<evidence type="ECO:0000256" key="8">
    <source>
        <dbReference type="ARBA" id="ARBA00023242"/>
    </source>
</evidence>
<feature type="compositionally biased region" description="Basic and acidic residues" evidence="10">
    <location>
        <begin position="559"/>
        <end position="577"/>
    </location>
</feature>
<dbReference type="GO" id="GO:0016020">
    <property type="term" value="C:membrane"/>
    <property type="evidence" value="ECO:0007669"/>
    <property type="project" value="TreeGrafter"/>
</dbReference>
<keyword evidence="8" id="KW-0539">Nucleus</keyword>
<dbReference type="FunFam" id="1.10.1070.11:FF:000016">
    <property type="entry name" value="PIK1p Phosphatidylinositol 4-kinase"/>
    <property type="match status" value="1"/>
</dbReference>
<dbReference type="Gene3D" id="6.10.140.1260">
    <property type="match status" value="1"/>
</dbReference>
<dbReference type="Pfam" id="PF21245">
    <property type="entry name" value="PI4KB-PIK1_PIK"/>
    <property type="match status" value="1"/>
</dbReference>
<dbReference type="GO" id="GO:0005737">
    <property type="term" value="C:cytoplasm"/>
    <property type="evidence" value="ECO:0007669"/>
    <property type="project" value="TreeGrafter"/>
</dbReference>
<feature type="compositionally biased region" description="Polar residues" evidence="10">
    <location>
        <begin position="341"/>
        <end position="350"/>
    </location>
</feature>
<comment type="similarity">
    <text evidence="3">Belongs to the PI3/PI4-kinase family. Type III PI4K subfamily.</text>
</comment>
<dbReference type="InterPro" id="IPR016024">
    <property type="entry name" value="ARM-type_fold"/>
</dbReference>
<dbReference type="Pfam" id="PF00454">
    <property type="entry name" value="PI3_PI4_kinase"/>
    <property type="match status" value="1"/>
</dbReference>
<dbReference type="InterPro" id="IPR049160">
    <property type="entry name" value="PI4KB-PIK1_PIK"/>
</dbReference>
<dbReference type="InterPro" id="IPR021601">
    <property type="entry name" value="Phosphatidylino_kinase_fungi"/>
</dbReference>
<comment type="subcellular location">
    <subcellularLocation>
        <location evidence="2">Nucleus</location>
    </subcellularLocation>
</comment>
<evidence type="ECO:0000256" key="6">
    <source>
        <dbReference type="ARBA" id="ARBA00022777"/>
    </source>
</evidence>
<feature type="region of interest" description="Disordered" evidence="10">
    <location>
        <begin position="559"/>
        <end position="578"/>
    </location>
</feature>
<dbReference type="GO" id="GO:0004430">
    <property type="term" value="F:1-phosphatidylinositol 4-kinase activity"/>
    <property type="evidence" value="ECO:0007669"/>
    <property type="project" value="UniProtKB-EC"/>
</dbReference>
<dbReference type="EC" id="2.7.1.67" evidence="4"/>
<evidence type="ECO:0000256" key="2">
    <source>
        <dbReference type="ARBA" id="ARBA00004123"/>
    </source>
</evidence>
<keyword evidence="5" id="KW-0808">Transferase</keyword>
<keyword evidence="6 13" id="KW-0418">Kinase</keyword>
<evidence type="ECO:0000256" key="3">
    <source>
        <dbReference type="ARBA" id="ARBA00006209"/>
    </source>
</evidence>
<evidence type="ECO:0000256" key="4">
    <source>
        <dbReference type="ARBA" id="ARBA00012169"/>
    </source>
</evidence>
<dbReference type="SUPFAM" id="SSF48371">
    <property type="entry name" value="ARM repeat"/>
    <property type="match status" value="1"/>
</dbReference>
<dbReference type="Gene3D" id="1.25.40.70">
    <property type="entry name" value="Phosphatidylinositol 3-kinase, accessory domain (PIK)"/>
    <property type="match status" value="1"/>
</dbReference>
<evidence type="ECO:0000256" key="5">
    <source>
        <dbReference type="ARBA" id="ARBA00022679"/>
    </source>
</evidence>
<sequence length="966" mass="109593">MSHIEYLLLLEDIRSNDFNAYKCIDLLRKNCDSIGVHHALVKRLYSYSYDELEFFIPQFVQLLISFDTNSMALEDFLLDYCSRYPHFSLVVFWNLQAYVFELRNDPESTSFQTVRLFINKLQNILFNAEVSHSKAQEFRENLQPALVMCSAIALATTLPGLNSYISPIIKSQAKQQKSFVFKLANFQKSLTKNLTMKNKRLSVEASGAVSEDEVIQHAARLSHEKHQRSSSVPRIASKKNSLTISDDSEIYTTDEELEPALSRDFSSLDLKDSSRLQHAKYSDLAENLKINTHIKSKKRNAYAKSQVKKLQSESSDISSYSLNTRSLPDLSKVHHTPPLSPTESEFSINTDKPEGEYKIRRNLSQYSKNSQKPTYEELLKILQVNYAKKETEFIISLQNISLRLSQVPKEARLSALRAELSIINDTLLPSEIDIPQLLPITSNKNKKYHKILKLSVNEACVLNSAERVPFLLLVEYLSDETDFNPFSEHNQEIIDSKNQSPLESKRREVLAETVSKVKEDLNSPFIPISTNVDELNMSSEADLSDFPLLSHRTSNRDLSKIKMTDSPDLSKNDEDQKNMPIITGTATDMSSKALADQMRIASVMLQQLDSSGKSTSEQSLSIRNRIVESMISLQDQFDSINYEKLNELQGNMEDAGQRKLENDFKLAEDWNTKKQRIKTSSIYGHLPNWDLCSVIAKNGDDLPQEAFACQLISMISNIWKRRNAGAWTKRMKILITSAGTGLVETITNAMSIHSIKKSLTEYSIASGENAKGRIFTLQDYFTKIYGSLDSLKYKQAQDNFAVSLASYSIICYVLQIKDRHNGNIMVDNEGHIIHIDFGFLLSNSPGSVGFEAAPFKLTSEYVELLGGTSGAAYAKFVEVCKKCFNSLRAENEQIISIVELMQKDSNLPCFKNGETTSVLLKQRLQLQMTDLEADNFVETYLIGRSIGSYYTRLYDQFQMITQGIYS</sequence>
<dbReference type="Gene3D" id="3.30.1010.10">
    <property type="entry name" value="Phosphatidylinositol 3-kinase Catalytic Subunit, Chain A, domain 4"/>
    <property type="match status" value="1"/>
</dbReference>
<dbReference type="GO" id="GO:0044011">
    <property type="term" value="P:single-species biofilm formation on inanimate substrate"/>
    <property type="evidence" value="ECO:0007669"/>
    <property type="project" value="UniProtKB-ARBA"/>
</dbReference>
<dbReference type="InterPro" id="IPR018936">
    <property type="entry name" value="PI3/4_kinase_CS"/>
</dbReference>
<evidence type="ECO:0000259" key="12">
    <source>
        <dbReference type="PROSITE" id="PS51545"/>
    </source>
</evidence>
<proteinExistence type="inferred from homology"/>
<feature type="domain" description="PIK helical" evidence="12">
    <location>
        <begin position="1"/>
        <end position="124"/>
    </location>
</feature>
<dbReference type="GO" id="GO:0044182">
    <property type="term" value="P:filamentous growth of a population of unicellular organisms"/>
    <property type="evidence" value="ECO:0007669"/>
    <property type="project" value="UniProtKB-ARBA"/>
</dbReference>
<dbReference type="PANTHER" id="PTHR10048:SF22">
    <property type="entry name" value="PHOSPHATIDYLINOSITOL 4-KINASE BETA"/>
    <property type="match status" value="1"/>
</dbReference>
<reference evidence="13" key="1">
    <citation type="journal article" date="2018" name="FEMS Yeast Res.">
        <title>The Suhomyces clade: from single isolate to multiple species to disintegrating sex loci.</title>
        <authorList>
            <person name="Kijpornyongpan T."/>
            <person name="Urbina H."/>
            <person name="Suh S.O."/>
            <person name="Luangsa-Ard J."/>
            <person name="Aime M."/>
            <person name="Blackwell M."/>
        </authorList>
    </citation>
    <scope>NUCLEOTIDE SEQUENCE</scope>
    <source>
        <strain evidence="13">NRRL Y-27579</strain>
    </source>
</reference>
<evidence type="ECO:0000259" key="11">
    <source>
        <dbReference type="PROSITE" id="PS50290"/>
    </source>
</evidence>
<dbReference type="GO" id="GO:0005524">
    <property type="term" value="F:ATP binding"/>
    <property type="evidence" value="ECO:0007669"/>
    <property type="project" value="UniProtKB-KW"/>
</dbReference>
<dbReference type="GO" id="GO:0043001">
    <property type="term" value="P:Golgi to plasma membrane protein transport"/>
    <property type="evidence" value="ECO:0007669"/>
    <property type="project" value="UniProtKB-ARBA"/>
</dbReference>
<evidence type="ECO:0000256" key="9">
    <source>
        <dbReference type="ARBA" id="ARBA00053476"/>
    </source>
</evidence>
<protein>
    <recommendedName>
        <fullName evidence="4">1-phosphatidylinositol 4-kinase</fullName>
        <ecNumber evidence="4">2.7.1.67</ecNumber>
    </recommendedName>
</protein>
<comment type="function">
    <text evidence="9">Acts on phosphatidylinositol (PI) in the first committed step in the production of the second messenger inositol 1,4,5,-trisphosphate.</text>
</comment>
<dbReference type="GO" id="GO:0005634">
    <property type="term" value="C:nucleus"/>
    <property type="evidence" value="ECO:0007669"/>
    <property type="project" value="UniProtKB-SubCell"/>
</dbReference>
<dbReference type="PANTHER" id="PTHR10048">
    <property type="entry name" value="PHOSPHATIDYLINOSITOL KINASE"/>
    <property type="match status" value="1"/>
</dbReference>
<evidence type="ECO:0000256" key="7">
    <source>
        <dbReference type="ARBA" id="ARBA00022840"/>
    </source>
</evidence>
<dbReference type="PROSITE" id="PS00916">
    <property type="entry name" value="PI3_4_KINASE_2"/>
    <property type="match status" value="1"/>
</dbReference>